<evidence type="ECO:0000313" key="10">
    <source>
        <dbReference type="EMBL" id="KAL1626741.1"/>
    </source>
</evidence>
<reference evidence="10 11" key="1">
    <citation type="submission" date="2024-02" db="EMBL/GenBank/DDBJ databases">
        <title>De novo assembly and annotation of 12 fungi associated with fruit tree decline syndrome in Ontario, Canada.</title>
        <authorList>
            <person name="Sulman M."/>
            <person name="Ellouze W."/>
            <person name="Ilyukhin E."/>
        </authorList>
    </citation>
    <scope>NUCLEOTIDE SEQUENCE [LARGE SCALE GENOMIC DNA]</scope>
    <source>
        <strain evidence="10 11">M1-105</strain>
    </source>
</reference>
<dbReference type="NCBIfam" id="TIGR01525">
    <property type="entry name" value="ATPase-IB_hvy"/>
    <property type="match status" value="1"/>
</dbReference>
<dbReference type="PANTHER" id="PTHR46594">
    <property type="entry name" value="P-TYPE CATION-TRANSPORTING ATPASE"/>
    <property type="match status" value="1"/>
</dbReference>
<keyword evidence="5 7" id="KW-1133">Transmembrane helix</keyword>
<keyword evidence="4" id="KW-1278">Translocase</keyword>
<feature type="transmembrane region" description="Helical" evidence="7">
    <location>
        <begin position="135"/>
        <end position="155"/>
    </location>
</feature>
<dbReference type="InterPro" id="IPR023299">
    <property type="entry name" value="ATPase_P-typ_cyto_dom_N"/>
</dbReference>
<name>A0ABR3SQH7_9PEZI</name>
<dbReference type="PROSITE" id="PS00154">
    <property type="entry name" value="ATPASE_E1_E2"/>
    <property type="match status" value="1"/>
</dbReference>
<sequence>MKPNTITKTQQMTGFSLSKISTTDHHLEFLTTAASARILAAKTLPGVTSITPLKSSVLIAYNPTHTGARTLATSISNLTTGLAPPPTTTDPATSTHRATFRALTLKTLAAATLTIPIVILAWSPHLAPQRTRDPVSLALATCVQAIAVREFYAPALRSLARRRALEMDALVVVSVSAAYAYSVVAFACAAAGRALATEPFFETGALLVALILLGRLVGAWARVRAVAAVSVRGGQARVAVVVEEGVEREVDARLLQYGDVFRVAPHTKVPTDGAVVGGVSEVDESMVTGETLPVAKGPGSAVVAGTVNGEGALTVRLGRLPGSNTVTDIAELVEDALKTKPRVQEIADRVAGWFVWVVVGVAAVVLCVWVAVALRVRNESGAKVADTALSYCIAVLAVSCPCALGLAVPMVLVIAGGVAARGGVVIKSAQSVERARKITDVVFDKTGTLTMQELNVVTEEGLVEDHFESASLARALVSGNNHPVSAAVAKHLETQDLDPPDLENSRAIPGSGITAVWNGFEIRAGNARWARSEDHPTVRRLTSEGMTVLCVTKAGELAVVYGLKSVLRPEAVAVVDKLRGKNIAVHLVSGDERKAVEAVRAAVGIPPGNTVSRQTPAEKRVYVRRLMDDGKVTLFCGDGTNDAVAIAQADVGVQVGSSSDVSRATADVILLSGLEGIMFLLDVSAASFHRIVFNFVWSAVYNVFAILLAAGAFVKVRIPPAYAGLGELVSVLPVIFAAFTMSGMKRRE</sequence>
<keyword evidence="7" id="KW-0547">Nucleotide-binding</keyword>
<keyword evidence="6 7" id="KW-0472">Membrane</keyword>
<dbReference type="Pfam" id="PF24534">
    <property type="entry name" value="HMA_PCA1"/>
    <property type="match status" value="1"/>
</dbReference>
<comment type="caution">
    <text evidence="10">The sequence shown here is derived from an EMBL/GenBank/DDBJ whole genome shotgun (WGS) entry which is preliminary data.</text>
</comment>
<dbReference type="PRINTS" id="PR00119">
    <property type="entry name" value="CATATPASE"/>
</dbReference>
<evidence type="ECO:0000256" key="1">
    <source>
        <dbReference type="ARBA" id="ARBA00004370"/>
    </source>
</evidence>
<keyword evidence="11" id="KW-1185">Reference proteome</keyword>
<dbReference type="PANTHER" id="PTHR46594:SF4">
    <property type="entry name" value="P-TYPE CATION-TRANSPORTING ATPASE"/>
    <property type="match status" value="1"/>
</dbReference>
<dbReference type="InterPro" id="IPR036412">
    <property type="entry name" value="HAD-like_sf"/>
</dbReference>
<evidence type="ECO:0000259" key="8">
    <source>
        <dbReference type="Pfam" id="PF00122"/>
    </source>
</evidence>
<feature type="domain" description="PCA1 HMA heavy metal-associated" evidence="9">
    <location>
        <begin position="20"/>
        <end position="86"/>
    </location>
</feature>
<dbReference type="SFLD" id="SFLDG00002">
    <property type="entry name" value="C1.7:_P-type_atpase_like"/>
    <property type="match status" value="1"/>
</dbReference>
<evidence type="ECO:0000256" key="5">
    <source>
        <dbReference type="ARBA" id="ARBA00022989"/>
    </source>
</evidence>
<dbReference type="SUPFAM" id="SSF81653">
    <property type="entry name" value="Calcium ATPase, transduction domain A"/>
    <property type="match status" value="1"/>
</dbReference>
<organism evidence="10 11">
    <name type="scientific">Neofusicoccum ribis</name>
    <dbReference type="NCBI Taxonomy" id="45134"/>
    <lineage>
        <taxon>Eukaryota</taxon>
        <taxon>Fungi</taxon>
        <taxon>Dikarya</taxon>
        <taxon>Ascomycota</taxon>
        <taxon>Pezizomycotina</taxon>
        <taxon>Dothideomycetes</taxon>
        <taxon>Dothideomycetes incertae sedis</taxon>
        <taxon>Botryosphaeriales</taxon>
        <taxon>Botryosphaeriaceae</taxon>
        <taxon>Neofusicoccum</taxon>
    </lineage>
</organism>
<comment type="subcellular location">
    <subcellularLocation>
        <location evidence="1 7">Membrane</location>
    </subcellularLocation>
</comment>
<dbReference type="SFLD" id="SFLDF00027">
    <property type="entry name" value="p-type_atpase"/>
    <property type="match status" value="1"/>
</dbReference>
<feature type="transmembrane region" description="Helical" evidence="7">
    <location>
        <begin position="691"/>
        <end position="714"/>
    </location>
</feature>
<dbReference type="Gene3D" id="2.70.150.10">
    <property type="entry name" value="Calcium-transporting ATPase, cytoplasmic transduction domain A"/>
    <property type="match status" value="1"/>
</dbReference>
<dbReference type="Proteomes" id="UP001521116">
    <property type="component" value="Unassembled WGS sequence"/>
</dbReference>
<dbReference type="InterPro" id="IPR023298">
    <property type="entry name" value="ATPase_P-typ_TM_dom_sf"/>
</dbReference>
<feature type="transmembrane region" description="Helical" evidence="7">
    <location>
        <begin position="204"/>
        <end position="223"/>
    </location>
</feature>
<dbReference type="InterPro" id="IPR056236">
    <property type="entry name" value="HMA_PCA1"/>
</dbReference>
<dbReference type="InterPro" id="IPR044492">
    <property type="entry name" value="P_typ_ATPase_HD_dom"/>
</dbReference>
<dbReference type="NCBIfam" id="TIGR01511">
    <property type="entry name" value="ATPase-IB1_Cu"/>
    <property type="match status" value="1"/>
</dbReference>
<keyword evidence="2 7" id="KW-0812">Transmembrane</keyword>
<feature type="transmembrane region" description="Helical" evidence="7">
    <location>
        <begin position="720"/>
        <end position="739"/>
    </location>
</feature>
<accession>A0ABR3SQH7</accession>
<gene>
    <name evidence="10" type="ORF">SLS56_006734</name>
</gene>
<dbReference type="InterPro" id="IPR059000">
    <property type="entry name" value="ATPase_P-type_domA"/>
</dbReference>
<dbReference type="InterPro" id="IPR027256">
    <property type="entry name" value="P-typ_ATPase_IB"/>
</dbReference>
<feature type="domain" description="P-type ATPase A" evidence="8">
    <location>
        <begin position="237"/>
        <end position="334"/>
    </location>
</feature>
<protein>
    <submittedName>
        <fullName evidence="10">Uncharacterized protein</fullName>
    </submittedName>
</protein>
<proteinExistence type="inferred from homology"/>
<dbReference type="SUPFAM" id="SSF56784">
    <property type="entry name" value="HAD-like"/>
    <property type="match status" value="1"/>
</dbReference>
<dbReference type="SUPFAM" id="SSF81665">
    <property type="entry name" value="Calcium ATPase, transmembrane domain M"/>
    <property type="match status" value="1"/>
</dbReference>
<comment type="similarity">
    <text evidence="7">Belongs to the cation transport ATPase (P-type) (TC 3.A.3) family. Type IB subfamily.</text>
</comment>
<dbReference type="EMBL" id="JAJVDC020000080">
    <property type="protein sequence ID" value="KAL1626741.1"/>
    <property type="molecule type" value="Genomic_DNA"/>
</dbReference>
<feature type="transmembrane region" description="Helical" evidence="7">
    <location>
        <begin position="350"/>
        <end position="376"/>
    </location>
</feature>
<dbReference type="InterPro" id="IPR018303">
    <property type="entry name" value="ATPase_P-typ_P_site"/>
</dbReference>
<dbReference type="Gene3D" id="3.40.1110.10">
    <property type="entry name" value="Calcium-transporting ATPase, cytoplasmic domain N"/>
    <property type="match status" value="1"/>
</dbReference>
<dbReference type="Pfam" id="PF00122">
    <property type="entry name" value="E1-E2_ATPase"/>
    <property type="match status" value="1"/>
</dbReference>
<feature type="transmembrane region" description="Helical" evidence="7">
    <location>
        <begin position="167"/>
        <end position="192"/>
    </location>
</feature>
<evidence type="ECO:0000313" key="11">
    <source>
        <dbReference type="Proteomes" id="UP001521116"/>
    </source>
</evidence>
<dbReference type="Pfam" id="PF00702">
    <property type="entry name" value="Hydrolase"/>
    <property type="match status" value="1"/>
</dbReference>
<feature type="transmembrane region" description="Helical" evidence="7">
    <location>
        <begin position="388"/>
        <end position="420"/>
    </location>
</feature>
<dbReference type="SFLD" id="SFLDS00003">
    <property type="entry name" value="Haloacid_Dehalogenase"/>
    <property type="match status" value="1"/>
</dbReference>
<dbReference type="InterPro" id="IPR008250">
    <property type="entry name" value="ATPase_P-typ_transduc_dom_A_sf"/>
</dbReference>
<evidence type="ECO:0000256" key="6">
    <source>
        <dbReference type="ARBA" id="ARBA00023136"/>
    </source>
</evidence>
<keyword evidence="7" id="KW-0067">ATP-binding</keyword>
<dbReference type="Gene3D" id="3.40.50.1000">
    <property type="entry name" value="HAD superfamily/HAD-like"/>
    <property type="match status" value="1"/>
</dbReference>
<evidence type="ECO:0000256" key="3">
    <source>
        <dbReference type="ARBA" id="ARBA00022723"/>
    </source>
</evidence>
<dbReference type="InterPro" id="IPR023214">
    <property type="entry name" value="HAD_sf"/>
</dbReference>
<evidence type="ECO:0000256" key="2">
    <source>
        <dbReference type="ARBA" id="ARBA00022692"/>
    </source>
</evidence>
<feature type="transmembrane region" description="Helical" evidence="7">
    <location>
        <begin position="103"/>
        <end position="123"/>
    </location>
</feature>
<keyword evidence="3 7" id="KW-0479">Metal-binding</keyword>
<evidence type="ECO:0000256" key="7">
    <source>
        <dbReference type="RuleBase" id="RU362081"/>
    </source>
</evidence>
<evidence type="ECO:0000256" key="4">
    <source>
        <dbReference type="ARBA" id="ARBA00022967"/>
    </source>
</evidence>
<evidence type="ECO:0000259" key="9">
    <source>
        <dbReference type="Pfam" id="PF24534"/>
    </source>
</evidence>
<dbReference type="NCBIfam" id="TIGR01494">
    <property type="entry name" value="ATPase_P-type"/>
    <property type="match status" value="2"/>
</dbReference>
<dbReference type="InterPro" id="IPR001757">
    <property type="entry name" value="P_typ_ATPase"/>
</dbReference>